<evidence type="ECO:0000259" key="10">
    <source>
        <dbReference type="PROSITE" id="PS50071"/>
    </source>
</evidence>
<organism evidence="11 12">
    <name type="scientific">Microdochium trichocladiopsis</name>
    <dbReference type="NCBI Taxonomy" id="1682393"/>
    <lineage>
        <taxon>Eukaryota</taxon>
        <taxon>Fungi</taxon>
        <taxon>Dikarya</taxon>
        <taxon>Ascomycota</taxon>
        <taxon>Pezizomycotina</taxon>
        <taxon>Sordariomycetes</taxon>
        <taxon>Xylariomycetidae</taxon>
        <taxon>Xylariales</taxon>
        <taxon>Microdochiaceae</taxon>
        <taxon>Microdochium</taxon>
    </lineage>
</organism>
<feature type="region of interest" description="Disordered" evidence="9">
    <location>
        <begin position="360"/>
        <end position="420"/>
    </location>
</feature>
<dbReference type="GO" id="GO:0006355">
    <property type="term" value="P:regulation of DNA-templated transcription"/>
    <property type="evidence" value="ECO:0007669"/>
    <property type="project" value="InterPro"/>
</dbReference>
<name>A0A9P8YJK9_9PEZI</name>
<dbReference type="GeneID" id="70190341"/>
<dbReference type="FunFam" id="1.10.10.60:FF:000059">
    <property type="entry name" value="TGFB-induced factor homeobox 1"/>
    <property type="match status" value="1"/>
</dbReference>
<evidence type="ECO:0000256" key="8">
    <source>
        <dbReference type="PROSITE-ProRule" id="PRU00108"/>
    </source>
</evidence>
<keyword evidence="6 8" id="KW-0539">Nucleus</keyword>
<dbReference type="GO" id="GO:0003677">
    <property type="term" value="F:DNA binding"/>
    <property type="evidence" value="ECO:0007669"/>
    <property type="project" value="UniProtKB-UniRule"/>
</dbReference>
<dbReference type="Proteomes" id="UP000756346">
    <property type="component" value="Unassembled WGS sequence"/>
</dbReference>
<dbReference type="SUPFAM" id="SSF46689">
    <property type="entry name" value="Homeodomain-like"/>
    <property type="match status" value="1"/>
</dbReference>
<evidence type="ECO:0000256" key="1">
    <source>
        <dbReference type="ARBA" id="ARBA00004123"/>
    </source>
</evidence>
<dbReference type="AlphaFoldDB" id="A0A9P8YJK9"/>
<dbReference type="EMBL" id="JAGTJQ010000001">
    <property type="protein sequence ID" value="KAH7041073.1"/>
    <property type="molecule type" value="Genomic_DNA"/>
</dbReference>
<feature type="compositionally biased region" description="Polar residues" evidence="9">
    <location>
        <begin position="164"/>
        <end position="178"/>
    </location>
</feature>
<dbReference type="Gene3D" id="1.10.10.60">
    <property type="entry name" value="Homeodomain-like"/>
    <property type="match status" value="1"/>
</dbReference>
<feature type="compositionally biased region" description="Polar residues" evidence="9">
    <location>
        <begin position="87"/>
        <end position="97"/>
    </location>
</feature>
<proteinExistence type="inferred from homology"/>
<evidence type="ECO:0000256" key="2">
    <source>
        <dbReference type="ARBA" id="ARBA00023015"/>
    </source>
</evidence>
<accession>A0A9P8YJK9</accession>
<keyword evidence="3 8" id="KW-0238">DNA-binding</keyword>
<reference evidence="11" key="1">
    <citation type="journal article" date="2021" name="Nat. Commun.">
        <title>Genetic determinants of endophytism in the Arabidopsis root mycobiome.</title>
        <authorList>
            <person name="Mesny F."/>
            <person name="Miyauchi S."/>
            <person name="Thiergart T."/>
            <person name="Pickel B."/>
            <person name="Atanasova L."/>
            <person name="Karlsson M."/>
            <person name="Huettel B."/>
            <person name="Barry K.W."/>
            <person name="Haridas S."/>
            <person name="Chen C."/>
            <person name="Bauer D."/>
            <person name="Andreopoulos W."/>
            <person name="Pangilinan J."/>
            <person name="LaButti K."/>
            <person name="Riley R."/>
            <person name="Lipzen A."/>
            <person name="Clum A."/>
            <person name="Drula E."/>
            <person name="Henrissat B."/>
            <person name="Kohler A."/>
            <person name="Grigoriev I.V."/>
            <person name="Martin F.M."/>
            <person name="Hacquard S."/>
        </authorList>
    </citation>
    <scope>NUCLEOTIDE SEQUENCE</scope>
    <source>
        <strain evidence="11">MPI-CAGE-CH-0230</strain>
    </source>
</reference>
<comment type="similarity">
    <text evidence="7">Belongs to the TALE/TGIF homeobox family.</text>
</comment>
<protein>
    <recommendedName>
        <fullName evidence="10">Homeobox domain-containing protein</fullName>
    </recommendedName>
</protein>
<dbReference type="PROSITE" id="PS50071">
    <property type="entry name" value="HOMEOBOX_2"/>
    <property type="match status" value="1"/>
</dbReference>
<comment type="caution">
    <text evidence="11">The sequence shown here is derived from an EMBL/GenBank/DDBJ whole genome shotgun (WGS) entry which is preliminary data.</text>
</comment>
<dbReference type="OrthoDB" id="10056939at2759"/>
<evidence type="ECO:0000256" key="4">
    <source>
        <dbReference type="ARBA" id="ARBA00023155"/>
    </source>
</evidence>
<evidence type="ECO:0000256" key="5">
    <source>
        <dbReference type="ARBA" id="ARBA00023163"/>
    </source>
</evidence>
<comment type="subcellular location">
    <subcellularLocation>
        <location evidence="1 8">Nucleus</location>
    </subcellularLocation>
</comment>
<dbReference type="GO" id="GO:0005634">
    <property type="term" value="C:nucleus"/>
    <property type="evidence" value="ECO:0007669"/>
    <property type="project" value="UniProtKB-SubCell"/>
</dbReference>
<dbReference type="InterPro" id="IPR001356">
    <property type="entry name" value="HD"/>
</dbReference>
<sequence>MEYRPQFFGIDTHHHLHNHLATGKMSTLTMSAPHHHVGFHREFTWQEPRVQQAYRPQEEHNKIALPSIRQAFPELQLQIQQEPPSRPSTTAGISPATSPGYMYSTGSTKRRRLSIETEDEVSSKVPRLYEATQVLPARHNSPPQAWADSHPSVLKSVVPASQSVITSEARSPTDSRPTLPSLPHLNFDRRTSELPRMGSMSSEDYAVDPARRASIVHGMSQREPLPPQQELRSVSASYDYHSIHRGQPPAMPSNHVQYERTPFTSGVYSRPYHRDPYMRMNELGMGQGVESKQRKRRGNLPKETTDKLRAWFVGHLQHPYPTEDEKQDLMRQTGLQMNQISNWFINARRRQLPTMINNARAESDATSSRENDDRILPSTERDAYGSSKRATGHLSDGEGSLYDEELSHHARASHIQRGSV</sequence>
<evidence type="ECO:0000256" key="6">
    <source>
        <dbReference type="ARBA" id="ARBA00023242"/>
    </source>
</evidence>
<evidence type="ECO:0000256" key="9">
    <source>
        <dbReference type="SAM" id="MobiDB-lite"/>
    </source>
</evidence>
<dbReference type="PANTHER" id="PTHR11850">
    <property type="entry name" value="HOMEOBOX PROTEIN TRANSCRIPTION FACTORS"/>
    <property type="match status" value="1"/>
</dbReference>
<evidence type="ECO:0000256" key="7">
    <source>
        <dbReference type="ARBA" id="ARBA00038021"/>
    </source>
</evidence>
<dbReference type="RefSeq" id="XP_046019128.1">
    <property type="nucleotide sequence ID" value="XM_046160795.1"/>
</dbReference>
<dbReference type="InterPro" id="IPR008422">
    <property type="entry name" value="KN_HD"/>
</dbReference>
<dbReference type="SMART" id="SM00389">
    <property type="entry name" value="HOX"/>
    <property type="match status" value="1"/>
</dbReference>
<feature type="compositionally biased region" description="Basic and acidic residues" evidence="9">
    <location>
        <begin position="361"/>
        <end position="383"/>
    </location>
</feature>
<dbReference type="CDD" id="cd00086">
    <property type="entry name" value="homeodomain"/>
    <property type="match status" value="1"/>
</dbReference>
<keyword evidence="5" id="KW-0804">Transcription</keyword>
<gene>
    <name evidence="11" type="ORF">B0I36DRAFT_379896</name>
</gene>
<keyword evidence="12" id="KW-1185">Reference proteome</keyword>
<feature type="domain" description="Homeobox" evidence="10">
    <location>
        <begin position="291"/>
        <end position="354"/>
    </location>
</feature>
<evidence type="ECO:0000313" key="11">
    <source>
        <dbReference type="EMBL" id="KAH7041073.1"/>
    </source>
</evidence>
<dbReference type="Pfam" id="PF05920">
    <property type="entry name" value="Homeobox_KN"/>
    <property type="match status" value="1"/>
</dbReference>
<feature type="DNA-binding region" description="Homeobox" evidence="8">
    <location>
        <begin position="293"/>
        <end position="355"/>
    </location>
</feature>
<dbReference type="InterPro" id="IPR050224">
    <property type="entry name" value="TALE_homeobox"/>
</dbReference>
<keyword evidence="4 8" id="KW-0371">Homeobox</keyword>
<keyword evidence="2" id="KW-0805">Transcription regulation</keyword>
<evidence type="ECO:0000256" key="3">
    <source>
        <dbReference type="ARBA" id="ARBA00023125"/>
    </source>
</evidence>
<feature type="region of interest" description="Disordered" evidence="9">
    <location>
        <begin position="81"/>
        <end position="112"/>
    </location>
</feature>
<dbReference type="InterPro" id="IPR009057">
    <property type="entry name" value="Homeodomain-like_sf"/>
</dbReference>
<feature type="region of interest" description="Disordered" evidence="9">
    <location>
        <begin position="164"/>
        <end position="186"/>
    </location>
</feature>
<evidence type="ECO:0000313" key="12">
    <source>
        <dbReference type="Proteomes" id="UP000756346"/>
    </source>
</evidence>